<dbReference type="Pfam" id="PF06197">
    <property type="entry name" value="DUF998"/>
    <property type="match status" value="1"/>
</dbReference>
<organism evidence="2 3">
    <name type="scientific">Actinoplanes sichuanensis</name>
    <dbReference type="NCBI Taxonomy" id="512349"/>
    <lineage>
        <taxon>Bacteria</taxon>
        <taxon>Bacillati</taxon>
        <taxon>Actinomycetota</taxon>
        <taxon>Actinomycetes</taxon>
        <taxon>Micromonosporales</taxon>
        <taxon>Micromonosporaceae</taxon>
        <taxon>Actinoplanes</taxon>
    </lineage>
</organism>
<proteinExistence type="predicted"/>
<keyword evidence="3" id="KW-1185">Reference proteome</keyword>
<feature type="transmembrane region" description="Helical" evidence="1">
    <location>
        <begin position="134"/>
        <end position="154"/>
    </location>
</feature>
<feature type="transmembrane region" description="Helical" evidence="1">
    <location>
        <begin position="108"/>
        <end position="127"/>
    </location>
</feature>
<keyword evidence="1" id="KW-0812">Transmembrane</keyword>
<dbReference type="InterPro" id="IPR009339">
    <property type="entry name" value="DUF998"/>
</dbReference>
<dbReference type="Proteomes" id="UP001597183">
    <property type="component" value="Unassembled WGS sequence"/>
</dbReference>
<keyword evidence="1" id="KW-1133">Transmembrane helix</keyword>
<protein>
    <submittedName>
        <fullName evidence="2">DUF998 domain-containing protein</fullName>
    </submittedName>
</protein>
<sequence length="230" mass="23416">MFRVAERYLVPLTLSALPALCLAVVVAGLVQPACFDWVERSVSAMAALDAEHRYLTTAAMAGSGVVHLIAALGLTAAAVSGRVLLAAAGFFLLLAAGFPLPAGGAWSIAHAVFAGLAAVALAAWPAVAGRCHPFAAPAGPAVALVLFALLGWYLTEVAVGGALGGFAERAALTAEFVWLAVVVRAQARTRVPPAPLPPPIPLPLPLPLPLQTGTTMNVRTPAATAPERGR</sequence>
<evidence type="ECO:0000313" key="3">
    <source>
        <dbReference type="Proteomes" id="UP001597183"/>
    </source>
</evidence>
<feature type="transmembrane region" description="Helical" evidence="1">
    <location>
        <begin position="56"/>
        <end position="76"/>
    </location>
</feature>
<accession>A0ABW4A4S9</accession>
<feature type="transmembrane region" description="Helical" evidence="1">
    <location>
        <begin position="83"/>
        <end position="102"/>
    </location>
</feature>
<evidence type="ECO:0000313" key="2">
    <source>
        <dbReference type="EMBL" id="MFD1365220.1"/>
    </source>
</evidence>
<keyword evidence="1" id="KW-0472">Membrane</keyword>
<gene>
    <name evidence="2" type="ORF">ACFQ5G_07690</name>
</gene>
<comment type="caution">
    <text evidence="2">The sequence shown here is derived from an EMBL/GenBank/DDBJ whole genome shotgun (WGS) entry which is preliminary data.</text>
</comment>
<evidence type="ECO:0000256" key="1">
    <source>
        <dbReference type="SAM" id="Phobius"/>
    </source>
</evidence>
<name>A0ABW4A4S9_9ACTN</name>
<dbReference type="RefSeq" id="WP_317795456.1">
    <property type="nucleotide sequence ID" value="NZ_AP028461.1"/>
</dbReference>
<reference evidence="3" key="1">
    <citation type="journal article" date="2019" name="Int. J. Syst. Evol. Microbiol.">
        <title>The Global Catalogue of Microorganisms (GCM) 10K type strain sequencing project: providing services to taxonomists for standard genome sequencing and annotation.</title>
        <authorList>
            <consortium name="The Broad Institute Genomics Platform"/>
            <consortium name="The Broad Institute Genome Sequencing Center for Infectious Disease"/>
            <person name="Wu L."/>
            <person name="Ma J."/>
        </authorList>
    </citation>
    <scope>NUCLEOTIDE SEQUENCE [LARGE SCALE GENOMIC DNA]</scope>
    <source>
        <strain evidence="3">CCM 7526</strain>
    </source>
</reference>
<dbReference type="EMBL" id="JBHTMK010000008">
    <property type="protein sequence ID" value="MFD1365220.1"/>
    <property type="molecule type" value="Genomic_DNA"/>
</dbReference>